<accession>R0L5H4</accession>
<evidence type="ECO:0000313" key="3">
    <source>
        <dbReference type="Proteomes" id="UP000296049"/>
    </source>
</evidence>
<evidence type="ECO:0000256" key="1">
    <source>
        <dbReference type="PROSITE-ProRule" id="PRU00023"/>
    </source>
</evidence>
<dbReference type="InterPro" id="IPR002110">
    <property type="entry name" value="Ankyrin_rpt"/>
</dbReference>
<keyword evidence="1" id="KW-0040">ANK repeat</keyword>
<gene>
    <name evidence="2" type="ORF">Anapl_17037</name>
</gene>
<dbReference type="Pfam" id="PF00023">
    <property type="entry name" value="Ank"/>
    <property type="match status" value="1"/>
</dbReference>
<dbReference type="InterPro" id="IPR036770">
    <property type="entry name" value="Ankyrin_rpt-contain_sf"/>
</dbReference>
<dbReference type="EMBL" id="KB743911">
    <property type="protein sequence ID" value="EOA96659.1"/>
    <property type="molecule type" value="Genomic_DNA"/>
</dbReference>
<dbReference type="Proteomes" id="UP000296049">
    <property type="component" value="Unassembled WGS sequence"/>
</dbReference>
<dbReference type="SUPFAM" id="SSF48403">
    <property type="entry name" value="Ankyrin repeat"/>
    <property type="match status" value="1"/>
</dbReference>
<proteinExistence type="predicted"/>
<reference evidence="3" key="1">
    <citation type="journal article" date="2013" name="Nat. Genet.">
        <title>The duck genome and transcriptome provide insight into an avian influenza virus reservoir species.</title>
        <authorList>
            <person name="Huang Y."/>
            <person name="Li Y."/>
            <person name="Burt D.W."/>
            <person name="Chen H."/>
            <person name="Zhang Y."/>
            <person name="Qian W."/>
            <person name="Kim H."/>
            <person name="Gan S."/>
            <person name="Zhao Y."/>
            <person name="Li J."/>
            <person name="Yi K."/>
            <person name="Feng H."/>
            <person name="Zhu P."/>
            <person name="Li B."/>
            <person name="Liu Q."/>
            <person name="Fairley S."/>
            <person name="Magor K.E."/>
            <person name="Du Z."/>
            <person name="Hu X."/>
            <person name="Goodman L."/>
            <person name="Tafer H."/>
            <person name="Vignal A."/>
            <person name="Lee T."/>
            <person name="Kim K.W."/>
            <person name="Sheng Z."/>
            <person name="An Y."/>
            <person name="Searle S."/>
            <person name="Herrero J."/>
            <person name="Groenen M.A."/>
            <person name="Crooijmans R.P."/>
            <person name="Faraut T."/>
            <person name="Cai Q."/>
            <person name="Webster R.G."/>
            <person name="Aldridge J.R."/>
            <person name="Warren W.C."/>
            <person name="Bartschat S."/>
            <person name="Kehr S."/>
            <person name="Marz M."/>
            <person name="Stadler P.F."/>
            <person name="Smith J."/>
            <person name="Kraus R.H."/>
            <person name="Zhao Y."/>
            <person name="Ren L."/>
            <person name="Fei J."/>
            <person name="Morisson M."/>
            <person name="Kaiser P."/>
            <person name="Griffin D.K."/>
            <person name="Rao M."/>
            <person name="Pitel F."/>
            <person name="Wang J."/>
            <person name="Li N."/>
        </authorList>
    </citation>
    <scope>NUCLEOTIDE SEQUENCE [LARGE SCALE GENOMIC DNA]</scope>
</reference>
<protein>
    <submittedName>
        <fullName evidence="2">Caseinolytic peptidase B protein-like protein</fullName>
    </submittedName>
</protein>
<feature type="repeat" description="ANK" evidence="1">
    <location>
        <begin position="54"/>
        <end position="86"/>
    </location>
</feature>
<organism evidence="2 3">
    <name type="scientific">Anas platyrhynchos</name>
    <name type="common">Mallard</name>
    <name type="synonym">Anas boschas</name>
    <dbReference type="NCBI Taxonomy" id="8839"/>
    <lineage>
        <taxon>Eukaryota</taxon>
        <taxon>Metazoa</taxon>
        <taxon>Chordata</taxon>
        <taxon>Craniata</taxon>
        <taxon>Vertebrata</taxon>
        <taxon>Euteleostomi</taxon>
        <taxon>Archelosauria</taxon>
        <taxon>Archosauria</taxon>
        <taxon>Dinosauria</taxon>
        <taxon>Saurischia</taxon>
        <taxon>Theropoda</taxon>
        <taxon>Coelurosauria</taxon>
        <taxon>Aves</taxon>
        <taxon>Neognathae</taxon>
        <taxon>Galloanserae</taxon>
        <taxon>Anseriformes</taxon>
        <taxon>Anatidae</taxon>
        <taxon>Anatinae</taxon>
        <taxon>Anas</taxon>
    </lineage>
</organism>
<dbReference type="PROSITE" id="PS50088">
    <property type="entry name" value="ANK_REPEAT"/>
    <property type="match status" value="1"/>
</dbReference>
<dbReference type="AlphaFoldDB" id="R0L5H4"/>
<evidence type="ECO:0000313" key="2">
    <source>
        <dbReference type="EMBL" id="EOA96659.1"/>
    </source>
</evidence>
<keyword evidence="3" id="KW-1185">Reference proteome</keyword>
<sequence>MVKILLAANADPNLGDEFSSVYETAKEKGLHSLEVLVTREDEFNNRLNVRASFRGCTALHYAVLADDYLTVKLLLDGDTDAKRGKSMGYFRVVQAGSNHGRAKPQFRAVKPHQLGAGDLHGRGTASLGSAGLALWGKSSSAKVEEKKKMLLANRDVLP</sequence>
<dbReference type="Gene3D" id="1.25.40.20">
    <property type="entry name" value="Ankyrin repeat-containing domain"/>
    <property type="match status" value="1"/>
</dbReference>
<name>R0L5H4_ANAPL</name>